<dbReference type="InterPro" id="IPR021259">
    <property type="entry name" value="DUF2817"/>
</dbReference>
<sequence>MSAIEQAFSQRYAEARGKFLAAAEAAGLDVHSHIHPLLGQDGEQLAMDVVRDGPADAGRLLIISSACHGVEGFCGSGVQVSLLQDAQWRAAAHAAGVAVLYIHALNPYGFSWWRRVTQENVDLNRNFHDFHQELPHNAGYAELAGALVPSQWPPSAENEAVLAAYAAKHGAFALQGAISGGQYEFPEGLFYGGRNPTWSHITLRHVLQEHGRQAAKLAWIDLHTGLGPSGHGEKIFAGRNDPVAVTRSRAWWGPEVTSTYDGSSSSAPLSGLMWNVIYDECAQAEFTGIALEYGTLPIDQMIGALRCDQWVENHPELDEATRTRLKRQVRDAFYTDTPEWKRQIVEQAVAAAHQAVLGLKG</sequence>
<reference evidence="1 2" key="1">
    <citation type="submission" date="2019-03" db="EMBL/GenBank/DDBJ databases">
        <title>Genomic Encyclopedia of Type Strains, Phase IV (KMG-IV): sequencing the most valuable type-strain genomes for metagenomic binning, comparative biology and taxonomic classification.</title>
        <authorList>
            <person name="Goeker M."/>
        </authorList>
    </citation>
    <scope>NUCLEOTIDE SEQUENCE [LARGE SCALE GENOMIC DNA]</scope>
    <source>
        <strain evidence="1 2">DSM 16998</strain>
    </source>
</reference>
<dbReference type="InParanoid" id="A0A4R6QPM5"/>
<protein>
    <submittedName>
        <fullName evidence="1">Uncharacterized protein DUF2817</fullName>
    </submittedName>
</protein>
<comment type="caution">
    <text evidence="1">The sequence shown here is derived from an EMBL/GenBank/DDBJ whole genome shotgun (WGS) entry which is preliminary data.</text>
</comment>
<dbReference type="Gene3D" id="3.40.630.10">
    <property type="entry name" value="Zn peptidases"/>
    <property type="match status" value="1"/>
</dbReference>
<name>A0A4R6QPM5_9BURK</name>
<organism evidence="1 2">
    <name type="scientific">Roseateles toxinivorans</name>
    <dbReference type="NCBI Taxonomy" id="270368"/>
    <lineage>
        <taxon>Bacteria</taxon>
        <taxon>Pseudomonadati</taxon>
        <taxon>Pseudomonadota</taxon>
        <taxon>Betaproteobacteria</taxon>
        <taxon>Burkholderiales</taxon>
        <taxon>Sphaerotilaceae</taxon>
        <taxon>Roseateles</taxon>
    </lineage>
</organism>
<dbReference type="AlphaFoldDB" id="A0A4R6QPM5"/>
<proteinExistence type="predicted"/>
<dbReference type="RefSeq" id="WP_133700950.1">
    <property type="nucleotide sequence ID" value="NZ_SNXS01000003.1"/>
</dbReference>
<dbReference type="EMBL" id="SNXS01000003">
    <property type="protein sequence ID" value="TDP71154.1"/>
    <property type="molecule type" value="Genomic_DNA"/>
</dbReference>
<evidence type="ECO:0000313" key="2">
    <source>
        <dbReference type="Proteomes" id="UP000295361"/>
    </source>
</evidence>
<gene>
    <name evidence="1" type="ORF">DES47_103132</name>
</gene>
<evidence type="ECO:0000313" key="1">
    <source>
        <dbReference type="EMBL" id="TDP71154.1"/>
    </source>
</evidence>
<accession>A0A4R6QPM5</accession>
<dbReference type="SUPFAM" id="SSF53187">
    <property type="entry name" value="Zn-dependent exopeptidases"/>
    <property type="match status" value="1"/>
</dbReference>
<dbReference type="Proteomes" id="UP000295361">
    <property type="component" value="Unassembled WGS sequence"/>
</dbReference>
<dbReference type="OrthoDB" id="4014363at2"/>
<dbReference type="CDD" id="cd06233">
    <property type="entry name" value="M14-like"/>
    <property type="match status" value="1"/>
</dbReference>
<dbReference type="Pfam" id="PF10994">
    <property type="entry name" value="DUF2817"/>
    <property type="match status" value="1"/>
</dbReference>
<keyword evidence="2" id="KW-1185">Reference proteome</keyword>